<sequence length="403" mass="45042">MSWRNSTIITISIVFLGGPFGDAASADDHTFELPASEILLEDCPIQIAVPESLGEVEHLEVVDLRTKSVTDAQRIGDSERCVFILQDPISAGETPKFSIQKSKNPPADKVTVSRDEGRVIMSLNDKNVLAYNVEVVSPPEGADPIFRRSGHIHPAWTPDGLIVTDEFPADHVHQHAIFSAWTKTTFEGERVDFWNQKAETGTVEHREVLDLVSGPVFGELKVRLAHVVTKTENQDVLDEVWTIRLFAIADPHFFEIESVQTCVAETPLTIDEYHYGGFAFRGAAEFFSEQGHSMVTNETSDRVEGNHSRPDWVSLFGQVSGKQCGAVMFSHPENFRSPQPVRLHPTKPYFVFSPCVLGEFSLEPGQPFRSRYAYLTFDGTPDRKRIGQLWTTFGREDALTIVP</sequence>
<protein>
    <recommendedName>
        <fullName evidence="3">Methane oxygenase PmoA</fullName>
    </recommendedName>
</protein>
<evidence type="ECO:0008006" key="3">
    <source>
        <dbReference type="Google" id="ProtNLM"/>
    </source>
</evidence>
<accession>A0A5C5WN60</accession>
<evidence type="ECO:0000313" key="2">
    <source>
        <dbReference type="Proteomes" id="UP000317243"/>
    </source>
</evidence>
<dbReference type="Pfam" id="PF14100">
    <property type="entry name" value="DUF6807"/>
    <property type="match status" value="1"/>
</dbReference>
<keyword evidence="2" id="KW-1185">Reference proteome</keyword>
<comment type="caution">
    <text evidence="1">The sequence shown here is derived from an EMBL/GenBank/DDBJ whole genome shotgun (WGS) entry which is preliminary data.</text>
</comment>
<reference evidence="1 2" key="1">
    <citation type="submission" date="2019-02" db="EMBL/GenBank/DDBJ databases">
        <title>Deep-cultivation of Planctomycetes and their phenomic and genomic characterization uncovers novel biology.</title>
        <authorList>
            <person name="Wiegand S."/>
            <person name="Jogler M."/>
            <person name="Boedeker C."/>
            <person name="Pinto D."/>
            <person name="Vollmers J."/>
            <person name="Rivas-Marin E."/>
            <person name="Kohn T."/>
            <person name="Peeters S.H."/>
            <person name="Heuer A."/>
            <person name="Rast P."/>
            <person name="Oberbeckmann S."/>
            <person name="Bunk B."/>
            <person name="Jeske O."/>
            <person name="Meyerdierks A."/>
            <person name="Storesund J.E."/>
            <person name="Kallscheuer N."/>
            <person name="Luecker S."/>
            <person name="Lage O.M."/>
            <person name="Pohl T."/>
            <person name="Merkel B.J."/>
            <person name="Hornburger P."/>
            <person name="Mueller R.-W."/>
            <person name="Bruemmer F."/>
            <person name="Labrenz M."/>
            <person name="Spormann A.M."/>
            <person name="Op Den Camp H."/>
            <person name="Overmann J."/>
            <person name="Amann R."/>
            <person name="Jetten M.S.M."/>
            <person name="Mascher T."/>
            <person name="Medema M.H."/>
            <person name="Devos D.P."/>
            <person name="Kaster A.-K."/>
            <person name="Ovreas L."/>
            <person name="Rohde M."/>
            <person name="Galperin M.Y."/>
            <person name="Jogler C."/>
        </authorList>
    </citation>
    <scope>NUCLEOTIDE SEQUENCE [LARGE SCALE GENOMIC DNA]</scope>
    <source>
        <strain evidence="1 2">KOR42</strain>
    </source>
</reference>
<dbReference type="RefSeq" id="WP_197441212.1">
    <property type="nucleotide sequence ID" value="NZ_SIHI01000008.1"/>
</dbReference>
<evidence type="ECO:0000313" key="1">
    <source>
        <dbReference type="EMBL" id="TWT52050.1"/>
    </source>
</evidence>
<name>A0A5C5WN60_9PLAN</name>
<dbReference type="AlphaFoldDB" id="A0A5C5WN60"/>
<organism evidence="1 2">
    <name type="scientific">Thalassoglobus neptunius</name>
    <dbReference type="NCBI Taxonomy" id="1938619"/>
    <lineage>
        <taxon>Bacteria</taxon>
        <taxon>Pseudomonadati</taxon>
        <taxon>Planctomycetota</taxon>
        <taxon>Planctomycetia</taxon>
        <taxon>Planctomycetales</taxon>
        <taxon>Planctomycetaceae</taxon>
        <taxon>Thalassoglobus</taxon>
    </lineage>
</organism>
<proteinExistence type="predicted"/>
<dbReference type="Proteomes" id="UP000317243">
    <property type="component" value="Unassembled WGS sequence"/>
</dbReference>
<dbReference type="EMBL" id="SIHI01000008">
    <property type="protein sequence ID" value="TWT52050.1"/>
    <property type="molecule type" value="Genomic_DNA"/>
</dbReference>
<dbReference type="InterPro" id="IPR029475">
    <property type="entry name" value="DUF6807"/>
</dbReference>
<gene>
    <name evidence="1" type="ORF">KOR42_31470</name>
</gene>